<name>A0A9D1GV87_9ACTN</name>
<dbReference type="AlphaFoldDB" id="A0A9D1GV87"/>
<proteinExistence type="predicted"/>
<dbReference type="EMBL" id="DVLP01000011">
    <property type="protein sequence ID" value="HIT74009.1"/>
    <property type="molecule type" value="Genomic_DNA"/>
</dbReference>
<dbReference type="InterPro" id="IPR018929">
    <property type="entry name" value="DUF2510"/>
</dbReference>
<keyword evidence="2" id="KW-1133">Transmembrane helix</keyword>
<sequence length="290" mass="31131">MSGSAGWYPDPGHQDGMYRYWDGQRWSTTLSASPAADPPPEMQGEPEQPTSGFTPGEPSRNRLGWVLAGAALVAVIVIAVLVVPRFTGPGLVGADPLPNGQGSINPCPPMATAMETGYDHPNDGRLHGGPLSIPRLGSPWSAPYGDTRVPFGRDVIQQTVTIEENYTANSSWVASVLLAELRIGDGFYEPAEAAGIVAKCVTGAFYGDAVVERDDQVNEETEVDGHEAWILESQLSFDIDNLQTKGELMIIVIVKVDDWRSGLFYASIPDTAPELVPTARDALEHLEVSS</sequence>
<evidence type="ECO:0000313" key="4">
    <source>
        <dbReference type="EMBL" id="HIT74009.1"/>
    </source>
</evidence>
<reference evidence="4" key="1">
    <citation type="submission" date="2020-10" db="EMBL/GenBank/DDBJ databases">
        <authorList>
            <person name="Gilroy R."/>
        </authorList>
    </citation>
    <scope>NUCLEOTIDE SEQUENCE</scope>
    <source>
        <strain evidence="4">ChiGjej1B1-24693</strain>
    </source>
</reference>
<accession>A0A9D1GV87</accession>
<evidence type="ECO:0000313" key="5">
    <source>
        <dbReference type="Proteomes" id="UP000886842"/>
    </source>
</evidence>
<gene>
    <name evidence="4" type="ORF">IAA98_00310</name>
</gene>
<feature type="domain" description="DUF2510" evidence="3">
    <location>
        <begin position="5"/>
        <end position="38"/>
    </location>
</feature>
<evidence type="ECO:0000256" key="2">
    <source>
        <dbReference type="SAM" id="Phobius"/>
    </source>
</evidence>
<evidence type="ECO:0000256" key="1">
    <source>
        <dbReference type="SAM" id="MobiDB-lite"/>
    </source>
</evidence>
<dbReference type="Proteomes" id="UP000886842">
    <property type="component" value="Unassembled WGS sequence"/>
</dbReference>
<protein>
    <submittedName>
        <fullName evidence="4">DUF2510 domain-containing protein</fullName>
    </submittedName>
</protein>
<keyword evidence="2" id="KW-0472">Membrane</keyword>
<organism evidence="4 5">
    <name type="scientific">Candidatus Avipropionibacterium avicola</name>
    <dbReference type="NCBI Taxonomy" id="2840701"/>
    <lineage>
        <taxon>Bacteria</taxon>
        <taxon>Bacillati</taxon>
        <taxon>Actinomycetota</taxon>
        <taxon>Actinomycetes</taxon>
        <taxon>Propionibacteriales</taxon>
        <taxon>Propionibacteriaceae</taxon>
        <taxon>Propionibacteriaceae incertae sedis</taxon>
        <taxon>Candidatus Avipropionibacterium</taxon>
    </lineage>
</organism>
<comment type="caution">
    <text evidence="4">The sequence shown here is derived from an EMBL/GenBank/DDBJ whole genome shotgun (WGS) entry which is preliminary data.</text>
</comment>
<feature type="region of interest" description="Disordered" evidence="1">
    <location>
        <begin position="29"/>
        <end position="57"/>
    </location>
</feature>
<dbReference type="Pfam" id="PF10708">
    <property type="entry name" value="DUF2510"/>
    <property type="match status" value="1"/>
</dbReference>
<reference evidence="4" key="2">
    <citation type="journal article" date="2021" name="PeerJ">
        <title>Extensive microbial diversity within the chicken gut microbiome revealed by metagenomics and culture.</title>
        <authorList>
            <person name="Gilroy R."/>
            <person name="Ravi A."/>
            <person name="Getino M."/>
            <person name="Pursley I."/>
            <person name="Horton D.L."/>
            <person name="Alikhan N.F."/>
            <person name="Baker D."/>
            <person name="Gharbi K."/>
            <person name="Hall N."/>
            <person name="Watson M."/>
            <person name="Adriaenssens E.M."/>
            <person name="Foster-Nyarko E."/>
            <person name="Jarju S."/>
            <person name="Secka A."/>
            <person name="Antonio M."/>
            <person name="Oren A."/>
            <person name="Chaudhuri R.R."/>
            <person name="La Ragione R."/>
            <person name="Hildebrand F."/>
            <person name="Pallen M.J."/>
        </authorList>
    </citation>
    <scope>NUCLEOTIDE SEQUENCE</scope>
    <source>
        <strain evidence="4">ChiGjej1B1-24693</strain>
    </source>
</reference>
<evidence type="ECO:0000259" key="3">
    <source>
        <dbReference type="Pfam" id="PF10708"/>
    </source>
</evidence>
<feature type="transmembrane region" description="Helical" evidence="2">
    <location>
        <begin position="63"/>
        <end position="83"/>
    </location>
</feature>
<keyword evidence="2" id="KW-0812">Transmembrane</keyword>